<keyword evidence="2" id="KW-0413">Isomerase</keyword>
<comment type="caution">
    <text evidence="2">The sequence shown here is derived from an EMBL/GenBank/DDBJ whole genome shotgun (WGS) entry which is preliminary data.</text>
</comment>
<dbReference type="InterPro" id="IPR013022">
    <property type="entry name" value="Xyl_isomerase-like_TIM-brl"/>
</dbReference>
<keyword evidence="3" id="KW-1185">Reference proteome</keyword>
<dbReference type="SUPFAM" id="SSF51658">
    <property type="entry name" value="Xylose isomerase-like"/>
    <property type="match status" value="1"/>
</dbReference>
<protein>
    <submittedName>
        <fullName evidence="2">Sugar phosphate isomerase/epimerase</fullName>
    </submittedName>
</protein>
<dbReference type="EMBL" id="REGA01000010">
    <property type="protein sequence ID" value="RQG94249.1"/>
    <property type="molecule type" value="Genomic_DNA"/>
</dbReference>
<evidence type="ECO:0000259" key="1">
    <source>
        <dbReference type="Pfam" id="PF01261"/>
    </source>
</evidence>
<dbReference type="InterPro" id="IPR036237">
    <property type="entry name" value="Xyl_isomerase-like_sf"/>
</dbReference>
<gene>
    <name evidence="2" type="ORF">EA473_12835</name>
</gene>
<accession>A0A3N6P755</accession>
<proteinExistence type="predicted"/>
<reference evidence="2 3" key="1">
    <citation type="submission" date="2018-10" db="EMBL/GenBank/DDBJ databases">
        <title>Natrarchaeobius chitinivorans gen. nov., sp. nov., and Natrarchaeobius haloalkaliphilus sp. nov., alkaliphilic, chitin-utilizing haloarchaea from hypersaline alkaline lakes.</title>
        <authorList>
            <person name="Sorokin D.Y."/>
            <person name="Elcheninov A.G."/>
            <person name="Kostrikina N.A."/>
            <person name="Bale N.J."/>
            <person name="Sinninghe Damste J.S."/>
            <person name="Khijniak T.V."/>
            <person name="Kublanov I.V."/>
            <person name="Toshchakov S.V."/>
        </authorList>
    </citation>
    <scope>NUCLEOTIDE SEQUENCE [LARGE SCALE GENOMIC DNA]</scope>
    <source>
        <strain evidence="2 3">AArcht4T</strain>
    </source>
</reference>
<feature type="domain" description="Xylose isomerase-like TIM barrel" evidence="1">
    <location>
        <begin position="23"/>
        <end position="235"/>
    </location>
</feature>
<name>A0A3N6P755_NATCH</name>
<sequence length="242" mass="26628">MVKSAIQLYTLRNVDLPFDGLLEHVADAGFGGVEFAYRVIDEDPAAVRGTLEETGLEAAGAHVPIESLEDEFDDTVAFYGTIGCDEFVVPWLDEEHFSSRDRLEDAIDRLATLEDRLADRGVDLHYHNHDHEYVDLEGGPGFHAFVDESEIDLELDLGFVLKAGDDPVELLRSVGDRCRLAHVKDVDTESGELVRVGTGDLDLEGCADAFRDGGGEWLIYEYEGEDPLASLPDAAATMDELI</sequence>
<dbReference type="AlphaFoldDB" id="A0A3N6P755"/>
<dbReference type="PANTHER" id="PTHR12110">
    <property type="entry name" value="HYDROXYPYRUVATE ISOMERASE"/>
    <property type="match status" value="1"/>
</dbReference>
<dbReference type="Proteomes" id="UP000282323">
    <property type="component" value="Unassembled WGS sequence"/>
</dbReference>
<dbReference type="GO" id="GO:0016853">
    <property type="term" value="F:isomerase activity"/>
    <property type="evidence" value="ECO:0007669"/>
    <property type="project" value="UniProtKB-KW"/>
</dbReference>
<dbReference type="Pfam" id="PF01261">
    <property type="entry name" value="AP_endonuc_2"/>
    <property type="match status" value="1"/>
</dbReference>
<dbReference type="RefSeq" id="WP_124196007.1">
    <property type="nucleotide sequence ID" value="NZ_REGA01000010.1"/>
</dbReference>
<evidence type="ECO:0000313" key="3">
    <source>
        <dbReference type="Proteomes" id="UP000282323"/>
    </source>
</evidence>
<dbReference type="Gene3D" id="3.20.20.150">
    <property type="entry name" value="Divalent-metal-dependent TIM barrel enzymes"/>
    <property type="match status" value="1"/>
</dbReference>
<dbReference type="InterPro" id="IPR050312">
    <property type="entry name" value="IolE/XylAMocC-like"/>
</dbReference>
<dbReference type="PANTHER" id="PTHR12110:SF41">
    <property type="entry name" value="INOSOSE DEHYDRATASE"/>
    <property type="match status" value="1"/>
</dbReference>
<organism evidence="2 3">
    <name type="scientific">Natrarchaeobius chitinivorans</name>
    <dbReference type="NCBI Taxonomy" id="1679083"/>
    <lineage>
        <taxon>Archaea</taxon>
        <taxon>Methanobacteriati</taxon>
        <taxon>Methanobacteriota</taxon>
        <taxon>Stenosarchaea group</taxon>
        <taxon>Halobacteria</taxon>
        <taxon>Halobacteriales</taxon>
        <taxon>Natrialbaceae</taxon>
        <taxon>Natrarchaeobius</taxon>
    </lineage>
</organism>
<dbReference type="OrthoDB" id="165864at2157"/>
<evidence type="ECO:0000313" key="2">
    <source>
        <dbReference type="EMBL" id="RQG94249.1"/>
    </source>
</evidence>